<dbReference type="EMBL" id="JBAMMX010000019">
    <property type="protein sequence ID" value="KAK6922259.1"/>
    <property type="molecule type" value="Genomic_DNA"/>
</dbReference>
<dbReference type="AlphaFoldDB" id="A0AAN8Z0V3"/>
<organism evidence="4 5">
    <name type="scientific">Dillenia turbinata</name>
    <dbReference type="NCBI Taxonomy" id="194707"/>
    <lineage>
        <taxon>Eukaryota</taxon>
        <taxon>Viridiplantae</taxon>
        <taxon>Streptophyta</taxon>
        <taxon>Embryophyta</taxon>
        <taxon>Tracheophyta</taxon>
        <taxon>Spermatophyta</taxon>
        <taxon>Magnoliopsida</taxon>
        <taxon>eudicotyledons</taxon>
        <taxon>Gunneridae</taxon>
        <taxon>Pentapetalae</taxon>
        <taxon>Dilleniales</taxon>
        <taxon>Dilleniaceae</taxon>
        <taxon>Dillenia</taxon>
    </lineage>
</organism>
<dbReference type="CDD" id="cd15800">
    <property type="entry name" value="PMEI-like_2"/>
    <property type="match status" value="1"/>
</dbReference>
<dbReference type="NCBIfam" id="TIGR01614">
    <property type="entry name" value="PME_inhib"/>
    <property type="match status" value="1"/>
</dbReference>
<keyword evidence="1 2" id="KW-0732">Signal</keyword>
<dbReference type="Proteomes" id="UP001370490">
    <property type="component" value="Unassembled WGS sequence"/>
</dbReference>
<feature type="signal peptide" evidence="2">
    <location>
        <begin position="1"/>
        <end position="25"/>
    </location>
</feature>
<sequence length="157" mass="16903">MSPSFSKVFLAVVAVAVLATTQSEASLCAKSSFPKLCESVIGGTSSPEAALTKSIQASLKQFLNAQSTARHTNANKSCREQCAEMYQSAIDSLNHSLEYVKTKDIGGLRSELSAVLTYVETCNDAFAEFQIKNPYANTNEKLKEYGDNNLVLAAAIH</sequence>
<dbReference type="SMART" id="SM00856">
    <property type="entry name" value="PMEI"/>
    <property type="match status" value="1"/>
</dbReference>
<name>A0AAN8Z0V3_9MAGN</name>
<keyword evidence="5" id="KW-1185">Reference proteome</keyword>
<dbReference type="Gene3D" id="1.20.140.40">
    <property type="entry name" value="Invertase/pectin methylesterase inhibitor family protein"/>
    <property type="match status" value="1"/>
</dbReference>
<dbReference type="Pfam" id="PF04043">
    <property type="entry name" value="PMEI"/>
    <property type="match status" value="1"/>
</dbReference>
<protein>
    <submittedName>
        <fullName evidence="4">Pectinesterase inhibitor domain</fullName>
    </submittedName>
</protein>
<dbReference type="InterPro" id="IPR006501">
    <property type="entry name" value="Pectinesterase_inhib_dom"/>
</dbReference>
<evidence type="ECO:0000313" key="4">
    <source>
        <dbReference type="EMBL" id="KAK6922259.1"/>
    </source>
</evidence>
<dbReference type="InterPro" id="IPR051955">
    <property type="entry name" value="PME_Inhibitor"/>
</dbReference>
<reference evidence="4 5" key="1">
    <citation type="submission" date="2023-12" db="EMBL/GenBank/DDBJ databases">
        <title>A high-quality genome assembly for Dillenia turbinata (Dilleniales).</title>
        <authorList>
            <person name="Chanderbali A."/>
        </authorList>
    </citation>
    <scope>NUCLEOTIDE SEQUENCE [LARGE SCALE GENOMIC DNA]</scope>
    <source>
        <strain evidence="4">LSX21</strain>
        <tissue evidence="4">Leaf</tissue>
    </source>
</reference>
<feature type="domain" description="Pectinesterase inhibitor" evidence="3">
    <location>
        <begin position="19"/>
        <end position="152"/>
    </location>
</feature>
<dbReference type="InterPro" id="IPR035513">
    <property type="entry name" value="Invertase/methylesterase_inhib"/>
</dbReference>
<evidence type="ECO:0000259" key="3">
    <source>
        <dbReference type="SMART" id="SM00856"/>
    </source>
</evidence>
<evidence type="ECO:0000256" key="1">
    <source>
        <dbReference type="ARBA" id="ARBA00022729"/>
    </source>
</evidence>
<comment type="caution">
    <text evidence="4">The sequence shown here is derived from an EMBL/GenBank/DDBJ whole genome shotgun (WGS) entry which is preliminary data.</text>
</comment>
<gene>
    <name evidence="4" type="ORF">RJ641_012766</name>
</gene>
<evidence type="ECO:0000256" key="2">
    <source>
        <dbReference type="SAM" id="SignalP"/>
    </source>
</evidence>
<proteinExistence type="predicted"/>
<feature type="chain" id="PRO_5042942087" evidence="2">
    <location>
        <begin position="26"/>
        <end position="157"/>
    </location>
</feature>
<dbReference type="SUPFAM" id="SSF101148">
    <property type="entry name" value="Plant invertase/pectin methylesterase inhibitor"/>
    <property type="match status" value="1"/>
</dbReference>
<dbReference type="PANTHER" id="PTHR31080">
    <property type="entry name" value="PECTINESTERASE INHIBITOR-LIKE"/>
    <property type="match status" value="1"/>
</dbReference>
<dbReference type="PANTHER" id="PTHR31080:SF274">
    <property type="entry name" value="PECTINESTERASE_PECTINESTERASE INHIBITOR 26"/>
    <property type="match status" value="1"/>
</dbReference>
<evidence type="ECO:0000313" key="5">
    <source>
        <dbReference type="Proteomes" id="UP001370490"/>
    </source>
</evidence>
<dbReference type="GO" id="GO:0004857">
    <property type="term" value="F:enzyme inhibitor activity"/>
    <property type="evidence" value="ECO:0007669"/>
    <property type="project" value="InterPro"/>
</dbReference>
<accession>A0AAN8Z0V3</accession>